<dbReference type="Gene3D" id="3.40.50.11440">
    <property type="match status" value="1"/>
</dbReference>
<accession>A0A5C5X4Y8</accession>
<dbReference type="GO" id="GO:0050043">
    <property type="term" value="F:lactate racemase activity"/>
    <property type="evidence" value="ECO:0007669"/>
    <property type="project" value="InterPro"/>
</dbReference>
<dbReference type="InterPro" id="IPR018657">
    <property type="entry name" value="LarA-like_N"/>
</dbReference>
<protein>
    <recommendedName>
        <fullName evidence="1">LarA-like N-terminal domain-containing protein</fullName>
    </recommendedName>
</protein>
<feature type="domain" description="LarA-like N-terminal" evidence="1">
    <location>
        <begin position="30"/>
        <end position="180"/>
    </location>
</feature>
<keyword evidence="3" id="KW-1185">Reference proteome</keyword>
<name>A0A5C5X4Y8_9PLAN</name>
<dbReference type="EMBL" id="SIHI01000001">
    <property type="protein sequence ID" value="TWT57303.1"/>
    <property type="molecule type" value="Genomic_DNA"/>
</dbReference>
<organism evidence="2 3">
    <name type="scientific">Thalassoglobus neptunius</name>
    <dbReference type="NCBI Taxonomy" id="1938619"/>
    <lineage>
        <taxon>Bacteria</taxon>
        <taxon>Pseudomonadati</taxon>
        <taxon>Planctomycetota</taxon>
        <taxon>Planctomycetia</taxon>
        <taxon>Planctomycetales</taxon>
        <taxon>Planctomycetaceae</taxon>
        <taxon>Thalassoglobus</taxon>
    </lineage>
</organism>
<gene>
    <name evidence="2" type="ORF">KOR42_06630</name>
</gene>
<sequence length="427" mass="46501">MAFPRMVRIRQDFERVRVDDVTASTVQQLQAQDLGETVLAGQTVAITVGSRGIANIATITKAVVDHVLSLGAIPFIVPAMGSHGGATAEGQKRVLEGFGITEEFLGCEVRSSMATVVVAETEHGIPVHFDKYASMADHVIIMGRIKPHTGFVGAVESGLHKMMLIGLGKHEGALTYHRAIKDYDFETIVRAVGRVVIEKCRVLTGIAIVENAYDETALIEAVAPADFFEREQALLKQAIEWLPQLPFSEVDLLIIDQIGKDISGTGMDTNIIGRKYNDHVATEKDSVNCKRIFVRSLTEKTNGNATGIGIAEFTLQRCVDQINMESTRINCITSSHPTGAMIPCVYASDKRAIEDALRTIGLTEPENAKVVHIRDTLHLGELEVSEACLQGSSTRPLTVIGDPSEMDFDDDEMMREIVPSTIDVSSV</sequence>
<evidence type="ECO:0000259" key="1">
    <source>
        <dbReference type="Pfam" id="PF09861"/>
    </source>
</evidence>
<dbReference type="RefSeq" id="WP_146507151.1">
    <property type="nucleotide sequence ID" value="NZ_SIHI01000001.1"/>
</dbReference>
<dbReference type="Proteomes" id="UP000317243">
    <property type="component" value="Unassembled WGS sequence"/>
</dbReference>
<reference evidence="2 3" key="1">
    <citation type="submission" date="2019-02" db="EMBL/GenBank/DDBJ databases">
        <title>Deep-cultivation of Planctomycetes and their phenomic and genomic characterization uncovers novel biology.</title>
        <authorList>
            <person name="Wiegand S."/>
            <person name="Jogler M."/>
            <person name="Boedeker C."/>
            <person name="Pinto D."/>
            <person name="Vollmers J."/>
            <person name="Rivas-Marin E."/>
            <person name="Kohn T."/>
            <person name="Peeters S.H."/>
            <person name="Heuer A."/>
            <person name="Rast P."/>
            <person name="Oberbeckmann S."/>
            <person name="Bunk B."/>
            <person name="Jeske O."/>
            <person name="Meyerdierks A."/>
            <person name="Storesund J.E."/>
            <person name="Kallscheuer N."/>
            <person name="Luecker S."/>
            <person name="Lage O.M."/>
            <person name="Pohl T."/>
            <person name="Merkel B.J."/>
            <person name="Hornburger P."/>
            <person name="Mueller R.-W."/>
            <person name="Bruemmer F."/>
            <person name="Labrenz M."/>
            <person name="Spormann A.M."/>
            <person name="Op Den Camp H."/>
            <person name="Overmann J."/>
            <person name="Amann R."/>
            <person name="Jetten M.S.M."/>
            <person name="Mascher T."/>
            <person name="Medema M.H."/>
            <person name="Devos D.P."/>
            <person name="Kaster A.-K."/>
            <person name="Ovreas L."/>
            <person name="Rohde M."/>
            <person name="Galperin M.Y."/>
            <person name="Jogler C."/>
        </authorList>
    </citation>
    <scope>NUCLEOTIDE SEQUENCE [LARGE SCALE GENOMIC DNA]</scope>
    <source>
        <strain evidence="2 3">KOR42</strain>
    </source>
</reference>
<dbReference type="Pfam" id="PF09861">
    <property type="entry name" value="Lar_N"/>
    <property type="match status" value="1"/>
</dbReference>
<dbReference type="AlphaFoldDB" id="A0A5C5X4Y8"/>
<evidence type="ECO:0000313" key="2">
    <source>
        <dbReference type="EMBL" id="TWT57303.1"/>
    </source>
</evidence>
<dbReference type="OrthoDB" id="9788398at2"/>
<comment type="caution">
    <text evidence="2">The sequence shown here is derived from an EMBL/GenBank/DDBJ whole genome shotgun (WGS) entry which is preliminary data.</text>
</comment>
<evidence type="ECO:0000313" key="3">
    <source>
        <dbReference type="Proteomes" id="UP000317243"/>
    </source>
</evidence>
<proteinExistence type="predicted"/>